<feature type="region of interest" description="Disordered" evidence="1">
    <location>
        <begin position="341"/>
        <end position="389"/>
    </location>
</feature>
<dbReference type="Proteomes" id="UP000326924">
    <property type="component" value="Unassembled WGS sequence"/>
</dbReference>
<accession>A0A5J5ERI3</accession>
<dbReference type="EMBL" id="VXIS01000144">
    <property type="protein sequence ID" value="KAA8901424.1"/>
    <property type="molecule type" value="Genomic_DNA"/>
</dbReference>
<reference evidence="2 3" key="1">
    <citation type="submission" date="2019-09" db="EMBL/GenBank/DDBJ databases">
        <title>Draft genome of the ectomycorrhizal ascomycete Sphaerosporella brunnea.</title>
        <authorList>
            <consortium name="DOE Joint Genome Institute"/>
            <person name="Benucci G.M."/>
            <person name="Marozzi G."/>
            <person name="Antonielli L."/>
            <person name="Sanchez S."/>
            <person name="Marco P."/>
            <person name="Wang X."/>
            <person name="Falini L.B."/>
            <person name="Barry K."/>
            <person name="Haridas S."/>
            <person name="Lipzen A."/>
            <person name="Labutti K."/>
            <person name="Grigoriev I.V."/>
            <person name="Murat C."/>
            <person name="Martin F."/>
            <person name="Albertini E."/>
            <person name="Donnini D."/>
            <person name="Bonito G."/>
        </authorList>
    </citation>
    <scope>NUCLEOTIDE SEQUENCE [LARGE SCALE GENOMIC DNA]</scope>
    <source>
        <strain evidence="2 3">Sb_GMNB300</strain>
    </source>
</reference>
<dbReference type="AlphaFoldDB" id="A0A5J5ERI3"/>
<proteinExistence type="predicted"/>
<keyword evidence="3" id="KW-1185">Reference proteome</keyword>
<dbReference type="InParanoid" id="A0A5J5ERI3"/>
<organism evidence="2 3">
    <name type="scientific">Sphaerosporella brunnea</name>
    <dbReference type="NCBI Taxonomy" id="1250544"/>
    <lineage>
        <taxon>Eukaryota</taxon>
        <taxon>Fungi</taxon>
        <taxon>Dikarya</taxon>
        <taxon>Ascomycota</taxon>
        <taxon>Pezizomycotina</taxon>
        <taxon>Pezizomycetes</taxon>
        <taxon>Pezizales</taxon>
        <taxon>Pyronemataceae</taxon>
        <taxon>Sphaerosporella</taxon>
    </lineage>
</organism>
<protein>
    <submittedName>
        <fullName evidence="2">Uncharacterized protein</fullName>
    </submittedName>
</protein>
<name>A0A5J5ERI3_9PEZI</name>
<dbReference type="Gene3D" id="3.60.130.30">
    <property type="match status" value="1"/>
</dbReference>
<feature type="compositionally biased region" description="Acidic residues" evidence="1">
    <location>
        <begin position="365"/>
        <end position="382"/>
    </location>
</feature>
<comment type="caution">
    <text evidence="2">The sequence shown here is derived from an EMBL/GenBank/DDBJ whole genome shotgun (WGS) entry which is preliminary data.</text>
</comment>
<evidence type="ECO:0000313" key="2">
    <source>
        <dbReference type="EMBL" id="KAA8901424.1"/>
    </source>
</evidence>
<evidence type="ECO:0000256" key="1">
    <source>
        <dbReference type="SAM" id="MobiDB-lite"/>
    </source>
</evidence>
<gene>
    <name evidence="2" type="ORF">FN846DRAFT_891826</name>
</gene>
<evidence type="ECO:0000313" key="3">
    <source>
        <dbReference type="Proteomes" id="UP000326924"/>
    </source>
</evidence>
<dbReference type="OrthoDB" id="5347906at2759"/>
<sequence length="389" mass="45028">MKLSSTDERDPEILKAAQNQVKNRTYTLANNGRPLQQGETLLDVAYASIDNWRKLQTGFTVFNYQITLQRLKERTSSKGHLPKGFPDVKNPDKYKFIPSSIGTVVLLDGHQKQLGFRCAIPEELIAQLEETQAMLPRKKAKECRRGKYVSRHWALWGDCMKKVQPSKEYTRDLPHSKSWLEANQALWTYLSQLLRQLEPDMYRTATNFDYLLGQQGQQSNFAEAWSGMAINQEMTPEARSDWHFDWQDSNQVFNCLVPFGTFTGADLLLVLGHKVTAVKEGNRSVLDLLTHKSNFDDRMRNNPIHKQWKNDRKAKAQKLLKGKRKIYAEIDREKKIKKQRTAYQQVEADEEEVHSGNQELKGEGNEELEELDPDDIEEWEEEAANRQAS</sequence>